<feature type="compositionally biased region" description="Basic and acidic residues" evidence="1">
    <location>
        <begin position="1"/>
        <end position="11"/>
    </location>
</feature>
<feature type="compositionally biased region" description="Basic and acidic residues" evidence="1">
    <location>
        <begin position="48"/>
        <end position="60"/>
    </location>
</feature>
<name>A0A0R1NKA9_9LACO</name>
<dbReference type="AlphaFoldDB" id="A0A0R1NKA9"/>
<feature type="compositionally biased region" description="Basic residues" evidence="1">
    <location>
        <begin position="12"/>
        <end position="22"/>
    </location>
</feature>
<dbReference type="EMBL" id="AZEL01000063">
    <property type="protein sequence ID" value="KRL20396.1"/>
    <property type="molecule type" value="Genomic_DNA"/>
</dbReference>
<gene>
    <name evidence="2" type="ORF">FC37_GL000092</name>
</gene>
<dbReference type="PATRIC" id="fig|1423748.3.peg.98"/>
<evidence type="ECO:0000313" key="3">
    <source>
        <dbReference type="Proteomes" id="UP000051311"/>
    </source>
</evidence>
<evidence type="ECO:0000313" key="2">
    <source>
        <dbReference type="EMBL" id="KRL20396.1"/>
    </source>
</evidence>
<dbReference type="Proteomes" id="UP000051311">
    <property type="component" value="Unassembled WGS sequence"/>
</dbReference>
<dbReference type="STRING" id="1423748.FC37_GL000092"/>
<protein>
    <submittedName>
        <fullName evidence="2">Uncharacterized protein</fullName>
    </submittedName>
</protein>
<reference evidence="2 3" key="1">
    <citation type="journal article" date="2015" name="Genome Announc.">
        <title>Expanding the biotechnology potential of lactobacilli through comparative genomics of 213 strains and associated genera.</title>
        <authorList>
            <person name="Sun Z."/>
            <person name="Harris H.M."/>
            <person name="McCann A."/>
            <person name="Guo C."/>
            <person name="Argimon S."/>
            <person name="Zhang W."/>
            <person name="Yang X."/>
            <person name="Jeffery I.B."/>
            <person name="Cooney J.C."/>
            <person name="Kagawa T.F."/>
            <person name="Liu W."/>
            <person name="Song Y."/>
            <person name="Salvetti E."/>
            <person name="Wrobel A."/>
            <person name="Rasinkangas P."/>
            <person name="Parkhill J."/>
            <person name="Rea M.C."/>
            <person name="O'Sullivan O."/>
            <person name="Ritari J."/>
            <person name="Douillard F.P."/>
            <person name="Paul Ross R."/>
            <person name="Yang R."/>
            <person name="Briner A.E."/>
            <person name="Felis G.E."/>
            <person name="de Vos W.M."/>
            <person name="Barrangou R."/>
            <person name="Klaenhammer T.R."/>
            <person name="Caufield P.W."/>
            <person name="Cui Y."/>
            <person name="Zhang H."/>
            <person name="O'Toole P.W."/>
        </authorList>
    </citation>
    <scope>NUCLEOTIDE SEQUENCE [LARGE SCALE GENOMIC DNA]</scope>
    <source>
        <strain evidence="2 3">DSM 10532</strain>
    </source>
</reference>
<feature type="region of interest" description="Disordered" evidence="1">
    <location>
        <begin position="35"/>
        <end position="60"/>
    </location>
</feature>
<comment type="caution">
    <text evidence="2">The sequence shown here is derived from an EMBL/GenBank/DDBJ whole genome shotgun (WGS) entry which is preliminary data.</text>
</comment>
<dbReference type="OrthoDB" id="9891341at2"/>
<dbReference type="eggNOG" id="ENOG5030B7G">
    <property type="taxonomic scope" value="Bacteria"/>
</dbReference>
<accession>A0A0R1NKA9</accession>
<evidence type="ECO:0000256" key="1">
    <source>
        <dbReference type="SAM" id="MobiDB-lite"/>
    </source>
</evidence>
<dbReference type="RefSeq" id="WP_025006227.1">
    <property type="nucleotide sequence ID" value="NZ_AZEL01000063.1"/>
</dbReference>
<feature type="region of interest" description="Disordered" evidence="1">
    <location>
        <begin position="1"/>
        <end position="22"/>
    </location>
</feature>
<organism evidence="2 3">
    <name type="scientific">Lactobacillus gallinarum DSM 10532 = JCM 2011</name>
    <dbReference type="NCBI Taxonomy" id="1423748"/>
    <lineage>
        <taxon>Bacteria</taxon>
        <taxon>Bacillati</taxon>
        <taxon>Bacillota</taxon>
        <taxon>Bacilli</taxon>
        <taxon>Lactobacillales</taxon>
        <taxon>Lactobacillaceae</taxon>
        <taxon>Lactobacillus</taxon>
    </lineage>
</organism>
<proteinExistence type="predicted"/>
<sequence length="102" mass="11764">MKKVTDLPDKNKRPKNKPRKQIKVNSFATAMLAKAEQDKYKGPQAIDENGHTKEDPKEKYENDAVTDFWNALFPKIDSEIAEKDKSRTKIDPSKVINFTDKK</sequence>